<evidence type="ECO:0000313" key="2">
    <source>
        <dbReference type="EMBL" id="MBD3930160.1"/>
    </source>
</evidence>
<comment type="caution">
    <text evidence="2">The sequence shown here is derived from an EMBL/GenBank/DDBJ whole genome shotgun (WGS) entry which is preliminary data.</text>
</comment>
<feature type="compositionally biased region" description="Basic and acidic residues" evidence="1">
    <location>
        <begin position="45"/>
        <end position="66"/>
    </location>
</feature>
<evidence type="ECO:0000313" key="3">
    <source>
        <dbReference type="Proteomes" id="UP000632289"/>
    </source>
</evidence>
<proteinExistence type="predicted"/>
<dbReference type="Proteomes" id="UP000632289">
    <property type="component" value="Unassembled WGS sequence"/>
</dbReference>
<evidence type="ECO:0000256" key="1">
    <source>
        <dbReference type="SAM" id="MobiDB-lite"/>
    </source>
</evidence>
<reference evidence="2" key="1">
    <citation type="submission" date="2020-09" db="EMBL/GenBank/DDBJ databases">
        <title>Secondary metabolite and genome analysis of marine Streptomyces chumphonensis KK1-2T.</title>
        <authorList>
            <person name="Phongsopitanun W."/>
            <person name="Kanchanasin P."/>
            <person name="Pittayakhajonwut P."/>
            <person name="Suwanborirux K."/>
            <person name="Tanasupawat S."/>
        </authorList>
    </citation>
    <scope>NUCLEOTIDE SEQUENCE</scope>
    <source>
        <strain evidence="2">KK1-2</strain>
    </source>
</reference>
<keyword evidence="3" id="KW-1185">Reference proteome</keyword>
<accession>A0A927EV40</accession>
<dbReference type="AlphaFoldDB" id="A0A927EV40"/>
<evidence type="ECO:0008006" key="4">
    <source>
        <dbReference type="Google" id="ProtNLM"/>
    </source>
</evidence>
<feature type="region of interest" description="Disordered" evidence="1">
    <location>
        <begin position="28"/>
        <end position="74"/>
    </location>
</feature>
<dbReference type="RefSeq" id="WP_191207462.1">
    <property type="nucleotide sequence ID" value="NZ_BAABKL010000025.1"/>
</dbReference>
<sequence length="74" mass="8041">MKRSAQRKLVLIIGVAGAVATVVALRVGQSPDPTPAPPGDTSTSEVREHPSDVEEYWTEERMRDADPAPMPEEN</sequence>
<name>A0A927EV40_9ACTN</name>
<organism evidence="2 3">
    <name type="scientific">Streptomyces chumphonensis</name>
    <dbReference type="NCBI Taxonomy" id="1214925"/>
    <lineage>
        <taxon>Bacteria</taxon>
        <taxon>Bacillati</taxon>
        <taxon>Actinomycetota</taxon>
        <taxon>Actinomycetes</taxon>
        <taxon>Kitasatosporales</taxon>
        <taxon>Streptomycetaceae</taxon>
        <taxon>Streptomyces</taxon>
    </lineage>
</organism>
<dbReference type="EMBL" id="JACXYU010000001">
    <property type="protein sequence ID" value="MBD3930160.1"/>
    <property type="molecule type" value="Genomic_DNA"/>
</dbReference>
<protein>
    <recommendedName>
        <fullName evidence="4">Secreted protein</fullName>
    </recommendedName>
</protein>
<gene>
    <name evidence="2" type="ORF">IF129_01040</name>
</gene>